<keyword evidence="1" id="KW-0233">DNA recombination</keyword>
<dbReference type="PROSITE" id="PS50994">
    <property type="entry name" value="INTEGRASE"/>
    <property type="match status" value="1"/>
</dbReference>
<name>A0A2K2U482_9ACTN</name>
<dbReference type="Gene3D" id="3.30.420.10">
    <property type="entry name" value="Ribonuclease H-like superfamily/Ribonuclease H"/>
    <property type="match status" value="1"/>
</dbReference>
<dbReference type="EMBL" id="PPEL01000049">
    <property type="protein sequence ID" value="PNV65079.1"/>
    <property type="molecule type" value="Genomic_DNA"/>
</dbReference>
<comment type="caution">
    <text evidence="4">The sequence shown here is derived from an EMBL/GenBank/DDBJ whole genome shotgun (WGS) entry which is preliminary data.</text>
</comment>
<evidence type="ECO:0000256" key="2">
    <source>
        <dbReference type="SAM" id="MobiDB-lite"/>
    </source>
</evidence>
<dbReference type="AlphaFoldDB" id="A0A2K2U482"/>
<evidence type="ECO:0000313" key="5">
    <source>
        <dbReference type="Proteomes" id="UP000236488"/>
    </source>
</evidence>
<evidence type="ECO:0000313" key="4">
    <source>
        <dbReference type="EMBL" id="PNV65079.1"/>
    </source>
</evidence>
<dbReference type="GO" id="GO:0015074">
    <property type="term" value="P:DNA integration"/>
    <property type="evidence" value="ECO:0007669"/>
    <property type="project" value="InterPro"/>
</dbReference>
<dbReference type="InterPro" id="IPR001584">
    <property type="entry name" value="Integrase_cat-core"/>
</dbReference>
<dbReference type="InterPro" id="IPR051917">
    <property type="entry name" value="Transposase-Integrase"/>
</dbReference>
<keyword evidence="5" id="KW-1185">Reference proteome</keyword>
<dbReference type="GO" id="GO:0005829">
    <property type="term" value="C:cytosol"/>
    <property type="evidence" value="ECO:0007669"/>
    <property type="project" value="TreeGrafter"/>
</dbReference>
<dbReference type="GO" id="GO:0004803">
    <property type="term" value="F:transposase activity"/>
    <property type="evidence" value="ECO:0007669"/>
    <property type="project" value="TreeGrafter"/>
</dbReference>
<organism evidence="4 5">
    <name type="scientific">Rubneribacter badeniensis</name>
    <dbReference type="NCBI Taxonomy" id="2070688"/>
    <lineage>
        <taxon>Bacteria</taxon>
        <taxon>Bacillati</taxon>
        <taxon>Actinomycetota</taxon>
        <taxon>Coriobacteriia</taxon>
        <taxon>Eggerthellales</taxon>
        <taxon>Eggerthellaceae</taxon>
        <taxon>Rubneribacter</taxon>
    </lineage>
</organism>
<evidence type="ECO:0000259" key="3">
    <source>
        <dbReference type="PROSITE" id="PS50994"/>
    </source>
</evidence>
<dbReference type="GO" id="GO:0032196">
    <property type="term" value="P:transposition"/>
    <property type="evidence" value="ECO:0007669"/>
    <property type="project" value="TreeGrafter"/>
</dbReference>
<proteinExistence type="predicted"/>
<dbReference type="RefSeq" id="WP_087198395.1">
    <property type="nucleotide sequence ID" value="NZ_PPEL01000049.1"/>
</dbReference>
<feature type="compositionally biased region" description="Basic and acidic residues" evidence="2">
    <location>
        <begin position="123"/>
        <end position="135"/>
    </location>
</feature>
<feature type="region of interest" description="Disordered" evidence="2">
    <location>
        <begin position="101"/>
        <end position="135"/>
    </location>
</feature>
<dbReference type="GO" id="GO:0006310">
    <property type="term" value="P:DNA recombination"/>
    <property type="evidence" value="ECO:0007669"/>
    <property type="project" value="UniProtKB-KW"/>
</dbReference>
<protein>
    <submittedName>
        <fullName evidence="4">IS30 family transposase</fullName>
    </submittedName>
</protein>
<evidence type="ECO:0000256" key="1">
    <source>
        <dbReference type="ARBA" id="ARBA00023172"/>
    </source>
</evidence>
<dbReference type="NCBIfam" id="NF033563">
    <property type="entry name" value="transpos_IS30"/>
    <property type="match status" value="1"/>
</dbReference>
<dbReference type="GO" id="GO:0003676">
    <property type="term" value="F:nucleic acid binding"/>
    <property type="evidence" value="ECO:0007669"/>
    <property type="project" value="InterPro"/>
</dbReference>
<dbReference type="Pfam" id="PF00665">
    <property type="entry name" value="rve"/>
    <property type="match status" value="1"/>
</dbReference>
<reference evidence="4 5" key="1">
    <citation type="journal article" date="2018" name="Int. J. Syst. Evol. Microbiol.">
        <title>Rubneribacter badeniensis gen. nov., sp. nov. and Enteroscipio rubneri gen. nov., sp. nov., new members of the Eggerthellaceae isolated from human faeces.</title>
        <authorList>
            <person name="Danylec N."/>
            <person name="Gobl A."/>
            <person name="Stoll D.A."/>
            <person name="Hetzer B."/>
            <person name="Kulling S.E."/>
            <person name="Huch M."/>
        </authorList>
    </citation>
    <scope>NUCLEOTIDE SEQUENCE [LARGE SCALE GENOMIC DNA]</scope>
    <source>
        <strain evidence="4 5">ResAG-85</strain>
    </source>
</reference>
<accession>A0A2K2U482</accession>
<dbReference type="PANTHER" id="PTHR10948:SF23">
    <property type="entry name" value="TRANSPOSASE INSI FOR INSERTION SEQUENCE ELEMENT IS30A-RELATED"/>
    <property type="match status" value="1"/>
</dbReference>
<dbReference type="InterPro" id="IPR053392">
    <property type="entry name" value="Transposase_IS30-like"/>
</dbReference>
<dbReference type="InterPro" id="IPR012337">
    <property type="entry name" value="RNaseH-like_sf"/>
</dbReference>
<dbReference type="PANTHER" id="PTHR10948">
    <property type="entry name" value="TRANSPOSASE"/>
    <property type="match status" value="1"/>
</dbReference>
<sequence length="403" mass="43980">MGYSRRKRHETVRMVRETGCTLRRAEAETGVSRQTVHRWCREAGVRFHPGWIGGAVADRRPGGGAPSRLGLEQRLAIASGLAAGLAHAAIAAGIGFSRSTVSREVSRRRGPNGGYDPYAAQEAADRDAARPKARRVDASAPLRAYVLSRLALRWSPRQISERLRSDFPGDGGMRLSHESIYQALYVQGKGALRQELKLEKALRSGRTARLPRSRLPAGRGAGRSWVEGCGISLRPREADGRAVPGHWEGDLVVGGDGRSCLVTLVERTSRLLLARRLELHPSALVTAELADMVSGAPAALMRTVTWDQGAEMAGHASFTEATGVRVYFCDPHSPWQRGTNENTNGLIRDYFPKGADFSTVADAEVREMQDQLNGRPRQTLGWRMPAEAYAELLRKAAQGAFTA</sequence>
<dbReference type="InterPro" id="IPR036397">
    <property type="entry name" value="RNaseH_sf"/>
</dbReference>
<dbReference type="Pfam" id="PF13936">
    <property type="entry name" value="HTH_38"/>
    <property type="match status" value="1"/>
</dbReference>
<dbReference type="Proteomes" id="UP000236488">
    <property type="component" value="Unassembled WGS sequence"/>
</dbReference>
<feature type="domain" description="Integrase catalytic" evidence="3">
    <location>
        <begin position="231"/>
        <end position="393"/>
    </location>
</feature>
<gene>
    <name evidence="4" type="ORF">C2L80_08555</name>
</gene>
<dbReference type="InterPro" id="IPR025246">
    <property type="entry name" value="IS30-like_HTH"/>
</dbReference>
<dbReference type="SUPFAM" id="SSF53098">
    <property type="entry name" value="Ribonuclease H-like"/>
    <property type="match status" value="1"/>
</dbReference>